<dbReference type="InterPro" id="IPR058471">
    <property type="entry name" value="DUF8158"/>
</dbReference>
<feature type="domain" description="DUF8158" evidence="1">
    <location>
        <begin position="3"/>
        <end position="109"/>
    </location>
</feature>
<dbReference type="RefSeq" id="WP_157688101.1">
    <property type="nucleotide sequence ID" value="NZ_CP034345.1"/>
</dbReference>
<reference evidence="2 3" key="1">
    <citation type="submission" date="2018-12" db="EMBL/GenBank/DDBJ databases">
        <title>Complete genome sequence of Haloplanus rallus MBLA0036.</title>
        <authorList>
            <person name="Nam Y.-d."/>
            <person name="Kang J."/>
            <person name="Chung W.-H."/>
            <person name="Park Y.S."/>
        </authorList>
    </citation>
    <scope>NUCLEOTIDE SEQUENCE [LARGE SCALE GENOMIC DNA]</scope>
    <source>
        <strain evidence="2 3">MBLA0036</strain>
    </source>
</reference>
<organism evidence="2 3">
    <name type="scientific">Haloplanus rallus</name>
    <dbReference type="NCBI Taxonomy" id="1816183"/>
    <lineage>
        <taxon>Archaea</taxon>
        <taxon>Methanobacteriati</taxon>
        <taxon>Methanobacteriota</taxon>
        <taxon>Stenosarchaea group</taxon>
        <taxon>Halobacteria</taxon>
        <taxon>Halobacteriales</taxon>
        <taxon>Haloferacaceae</taxon>
        <taxon>Haloplanus</taxon>
    </lineage>
</organism>
<sequence length="112" mass="12255">MPGEVYRVQENTGNPVHPFIEEVVSLALDRAADPRPSGHQDSHFDEYVRGAVEYAGEAAVKEAIRLSLTKGVTHRMAGREAFGDDDYVYGIHVGVAAIAYLCELNSEPQIDP</sequence>
<protein>
    <recommendedName>
        <fullName evidence="1">DUF8158 domain-containing protein</fullName>
    </recommendedName>
</protein>
<evidence type="ECO:0000313" key="2">
    <source>
        <dbReference type="EMBL" id="QGX93865.1"/>
    </source>
</evidence>
<accession>A0A6B9F0W8</accession>
<evidence type="ECO:0000259" key="1">
    <source>
        <dbReference type="Pfam" id="PF26488"/>
    </source>
</evidence>
<keyword evidence="3" id="KW-1185">Reference proteome</keyword>
<proteinExistence type="predicted"/>
<dbReference type="Proteomes" id="UP000428325">
    <property type="component" value="Chromosome"/>
</dbReference>
<dbReference type="OrthoDB" id="191541at2157"/>
<dbReference type="KEGG" id="hra:EI982_03230"/>
<evidence type="ECO:0000313" key="3">
    <source>
        <dbReference type="Proteomes" id="UP000428325"/>
    </source>
</evidence>
<dbReference type="AlphaFoldDB" id="A0A6B9F0W8"/>
<name>A0A6B9F0W8_9EURY</name>
<gene>
    <name evidence="2" type="ORF">EI982_03230</name>
</gene>
<dbReference type="EMBL" id="CP034345">
    <property type="protein sequence ID" value="QGX93865.1"/>
    <property type="molecule type" value="Genomic_DNA"/>
</dbReference>
<dbReference type="GeneID" id="43368514"/>
<dbReference type="Pfam" id="PF26488">
    <property type="entry name" value="DUF8158"/>
    <property type="match status" value="1"/>
</dbReference>